<gene>
    <name evidence="4" type="ORF">TGEB3V08_LOCUS3115</name>
</gene>
<dbReference type="PROSITE" id="PS50001">
    <property type="entry name" value="SH2"/>
    <property type="match status" value="1"/>
</dbReference>
<keyword evidence="2" id="KW-0175">Coiled coil</keyword>
<dbReference type="Pfam" id="PF00017">
    <property type="entry name" value="SH2"/>
    <property type="match status" value="1"/>
</dbReference>
<feature type="domain" description="SH2" evidence="3">
    <location>
        <begin position="446"/>
        <end position="538"/>
    </location>
</feature>
<feature type="coiled-coil region" evidence="2">
    <location>
        <begin position="321"/>
        <end position="373"/>
    </location>
</feature>
<dbReference type="PANTHER" id="PTHR14388">
    <property type="entry name" value="T CELL-SPECIFIC ADAPTER PROTEIN TSAD"/>
    <property type="match status" value="1"/>
</dbReference>
<evidence type="ECO:0000313" key="4">
    <source>
        <dbReference type="EMBL" id="CAD7589130.1"/>
    </source>
</evidence>
<dbReference type="Gene3D" id="3.30.505.10">
    <property type="entry name" value="SH2 domain"/>
    <property type="match status" value="1"/>
</dbReference>
<dbReference type="GO" id="GO:0005737">
    <property type="term" value="C:cytoplasm"/>
    <property type="evidence" value="ECO:0007669"/>
    <property type="project" value="TreeGrafter"/>
</dbReference>
<accession>A0A7R9PJ30</accession>
<dbReference type="InterPro" id="IPR000980">
    <property type="entry name" value="SH2"/>
</dbReference>
<dbReference type="AlphaFoldDB" id="A0A7R9PJ30"/>
<name>A0A7R9PJ30_TIMGE</name>
<protein>
    <recommendedName>
        <fullName evidence="3">SH2 domain-containing protein</fullName>
    </recommendedName>
</protein>
<evidence type="ECO:0000256" key="2">
    <source>
        <dbReference type="SAM" id="Coils"/>
    </source>
</evidence>
<evidence type="ECO:0000256" key="1">
    <source>
        <dbReference type="PROSITE-ProRule" id="PRU00191"/>
    </source>
</evidence>
<dbReference type="SMART" id="SM00252">
    <property type="entry name" value="SH2"/>
    <property type="match status" value="1"/>
</dbReference>
<dbReference type="EMBL" id="OE839968">
    <property type="protein sequence ID" value="CAD7589130.1"/>
    <property type="molecule type" value="Genomic_DNA"/>
</dbReference>
<proteinExistence type="predicted"/>
<evidence type="ECO:0000259" key="3">
    <source>
        <dbReference type="PROSITE" id="PS50001"/>
    </source>
</evidence>
<organism evidence="4">
    <name type="scientific">Timema genevievae</name>
    <name type="common">Walking stick</name>
    <dbReference type="NCBI Taxonomy" id="629358"/>
    <lineage>
        <taxon>Eukaryota</taxon>
        <taxon>Metazoa</taxon>
        <taxon>Ecdysozoa</taxon>
        <taxon>Arthropoda</taxon>
        <taxon>Hexapoda</taxon>
        <taxon>Insecta</taxon>
        <taxon>Pterygota</taxon>
        <taxon>Neoptera</taxon>
        <taxon>Polyneoptera</taxon>
        <taxon>Phasmatodea</taxon>
        <taxon>Timematodea</taxon>
        <taxon>Timematoidea</taxon>
        <taxon>Timematidae</taxon>
        <taxon>Timema</taxon>
    </lineage>
</organism>
<dbReference type="SUPFAM" id="SSF55550">
    <property type="entry name" value="SH2 domain"/>
    <property type="match status" value="1"/>
</dbReference>
<dbReference type="PRINTS" id="PR00401">
    <property type="entry name" value="SH2DOMAIN"/>
</dbReference>
<keyword evidence="1" id="KW-0727">SH2 domain</keyword>
<dbReference type="InterPro" id="IPR036860">
    <property type="entry name" value="SH2_dom_sf"/>
</dbReference>
<dbReference type="PANTHER" id="PTHR14388:SF17">
    <property type="entry name" value="SH2 DOMAIN-CONTAINING PROTEIN"/>
    <property type="match status" value="1"/>
</dbReference>
<reference evidence="4" key="1">
    <citation type="submission" date="2020-11" db="EMBL/GenBank/DDBJ databases">
        <authorList>
            <person name="Tran Van P."/>
        </authorList>
    </citation>
    <scope>NUCLEOTIDE SEQUENCE</scope>
</reference>
<sequence>MTMKVRVCPLARRIPWARLAEQPRRGSKVLCRGPHVVTPSETGFHLQAGLHSVVIATRLCYNGEVDLQQGVHSWEETQWMTSLPGCHQLGWSASLFHHCVHVQAGSFVSTALYNKPVRKNKQDVRMLQQILQDMWVDPEILSELDEGQKQTLFCNKQVEFLLSSNGEPWVWVMGEHPDDRTIEEILEQEAREKARKQAEKEIRRSMEAELSQLLDLNAKQIEAMEATEVQHVEGKCEEDAMEIYCSVDEIRDKMATSQFVAYNNNNNNNNKVKETLFNLNYLEGDRRDILQEISQNKPSKVSQKVALWEKKVMEERTSEIFRRLQRKQAEAKKEAEEAERRQEQLWKEQERKAKEAELQIREIARRAREEHRRTSVLDMDTETNTPRVLQDNISLNSSSCSSLNATFSDSSMAKPPSKEAVVEWFRSSEVSRRAGMDQSTNTVVPWFHGLITRQEAESLLSDYSVGSFLVRVSERIWGYAISYRDTDRCKHYLVDASNGHYQFLGANHITHDTLGEMVAYHGGNPITVIGGELLLHPCPRVGLPTIFHGLLGPSS</sequence>